<accession>A0ACC2M7F6</accession>
<gene>
    <name evidence="1" type="ORF">MRB53_017781</name>
</gene>
<comment type="caution">
    <text evidence="1">The sequence shown here is derived from an EMBL/GenBank/DDBJ whole genome shotgun (WGS) entry which is preliminary data.</text>
</comment>
<sequence>MKTPKGWRLRVGDIRIMSASRHKPSSKWSLWIAILVSWLCVLLIVAYVYPSGRYAAFGGHNPFNQPAFGGQLIADDELTSHVVIRDIPKTPPLQSKNPKIAFMFLTVGSLPLEKLWEKFFIKKKIMAYVPSQGWEPAIEDGPEIDGDLLMALLERLGQSIMKIMNIGWIMYWEPLDWMMAKSLIHSTGLIWIWLPTLTVLTWAIGMWKLVEMMLRWVIKS</sequence>
<reference evidence="1 2" key="1">
    <citation type="journal article" date="2022" name="Hortic Res">
        <title>A haplotype resolved chromosomal level avocado genome allows analysis of novel avocado genes.</title>
        <authorList>
            <person name="Nath O."/>
            <person name="Fletcher S.J."/>
            <person name="Hayward A."/>
            <person name="Shaw L.M."/>
            <person name="Masouleh A.K."/>
            <person name="Furtado A."/>
            <person name="Henry R.J."/>
            <person name="Mitter N."/>
        </authorList>
    </citation>
    <scope>NUCLEOTIDE SEQUENCE [LARGE SCALE GENOMIC DNA]</scope>
    <source>
        <strain evidence="2">cv. Hass</strain>
    </source>
</reference>
<organism evidence="1 2">
    <name type="scientific">Persea americana</name>
    <name type="common">Avocado</name>
    <dbReference type="NCBI Taxonomy" id="3435"/>
    <lineage>
        <taxon>Eukaryota</taxon>
        <taxon>Viridiplantae</taxon>
        <taxon>Streptophyta</taxon>
        <taxon>Embryophyta</taxon>
        <taxon>Tracheophyta</taxon>
        <taxon>Spermatophyta</taxon>
        <taxon>Magnoliopsida</taxon>
        <taxon>Magnoliidae</taxon>
        <taxon>Laurales</taxon>
        <taxon>Lauraceae</taxon>
        <taxon>Persea</taxon>
    </lineage>
</organism>
<evidence type="ECO:0000313" key="2">
    <source>
        <dbReference type="Proteomes" id="UP001234297"/>
    </source>
</evidence>
<protein>
    <submittedName>
        <fullName evidence="1">Uncharacterized protein</fullName>
    </submittedName>
</protein>
<keyword evidence="2" id="KW-1185">Reference proteome</keyword>
<name>A0ACC2M7F6_PERAE</name>
<evidence type="ECO:0000313" key="1">
    <source>
        <dbReference type="EMBL" id="KAJ8641087.1"/>
    </source>
</evidence>
<dbReference type="EMBL" id="CM056813">
    <property type="protein sequence ID" value="KAJ8641087.1"/>
    <property type="molecule type" value="Genomic_DNA"/>
</dbReference>
<dbReference type="Proteomes" id="UP001234297">
    <property type="component" value="Chromosome 5"/>
</dbReference>
<proteinExistence type="predicted"/>